<proteinExistence type="inferred from homology"/>
<evidence type="ECO:0000256" key="7">
    <source>
        <dbReference type="SAM" id="Phobius"/>
    </source>
</evidence>
<keyword evidence="5 6" id="KW-0349">Heme</keyword>
<protein>
    <recommendedName>
        <fullName evidence="10">Cytochrome P450</fullName>
    </recommendedName>
</protein>
<dbReference type="Proteomes" id="UP000027120">
    <property type="component" value="Unassembled WGS sequence"/>
</dbReference>
<dbReference type="PRINTS" id="PR00463">
    <property type="entry name" value="EP450I"/>
</dbReference>
<dbReference type="AlphaFoldDB" id="A0A067F0T2"/>
<keyword evidence="7" id="KW-1133">Transmembrane helix</keyword>
<keyword evidence="4 5" id="KW-0408">Iron</keyword>
<keyword evidence="9" id="KW-1185">Reference proteome</keyword>
<dbReference type="GO" id="GO:0016705">
    <property type="term" value="F:oxidoreductase activity, acting on paired donors, with incorporation or reduction of molecular oxygen"/>
    <property type="evidence" value="ECO:0007669"/>
    <property type="project" value="InterPro"/>
</dbReference>
<feature type="transmembrane region" description="Helical" evidence="7">
    <location>
        <begin position="6"/>
        <end position="26"/>
    </location>
</feature>
<dbReference type="Gene3D" id="1.10.630.10">
    <property type="entry name" value="Cytochrome P450"/>
    <property type="match status" value="1"/>
</dbReference>
<evidence type="ECO:0000313" key="9">
    <source>
        <dbReference type="Proteomes" id="UP000027120"/>
    </source>
</evidence>
<keyword evidence="2 5" id="KW-0479">Metal-binding</keyword>
<sequence>MANTLSVLVWSTLFLFAALILLLNILKEKESRNCKLRPPGPPAWPIFGNFFDLGNMPHQSLYKLRAKYGPVLWLKLGSVNTVVIQSAKAANEMFKNQDHIFCDRKVPDALIARNYYQGSLAFGRYGVYWRILRRLCASELSVNRRINETAPIRRKCIDKTIQCIENDVAEAQARGESGQVDLSHYLFLMAFSLIGNLTLSRELLNLQSKQELEFFAAMVKCMEWVGKPNMSDYFPFLRSLDPQGIRRNMMKDMGCVLQIISGYVKERLDEQKLLNDEKKDFLDGLIQYEGDGKEGPDRLSDQNINIIVTEMFLAGSETTSSTMEWAVAELLRNPEAMRKTKDELDRVVGRNRKVEEKDIVELPYFKAVLKETLRLHPPAPLLLPRNAMTDTEFMGYQIPKDTQVFVNVWAIGRDPDCWENPLSFKPERFLGSNVDFKGQHFELIPFGSGRRICVGISLADRLLHLGLASLLHHFDWELGQDATPESLDMNERFGIAVRKLVPLRVIPKKRIM</sequence>
<dbReference type="GO" id="GO:0016491">
    <property type="term" value="F:oxidoreductase activity"/>
    <property type="evidence" value="ECO:0000318"/>
    <property type="project" value="GO_Central"/>
</dbReference>
<keyword evidence="6" id="KW-0503">Monooxygenase</keyword>
<dbReference type="PaxDb" id="2711-XP_006481913.1"/>
<dbReference type="STRING" id="2711.A0A067F0T2"/>
<dbReference type="EMBL" id="KK784928">
    <property type="protein sequence ID" value="KDO61009.1"/>
    <property type="molecule type" value="Genomic_DNA"/>
</dbReference>
<dbReference type="SMR" id="A0A067F0T2"/>
<organism evidence="8 9">
    <name type="scientific">Citrus sinensis</name>
    <name type="common">Sweet orange</name>
    <name type="synonym">Citrus aurantium var. sinensis</name>
    <dbReference type="NCBI Taxonomy" id="2711"/>
    <lineage>
        <taxon>Eukaryota</taxon>
        <taxon>Viridiplantae</taxon>
        <taxon>Streptophyta</taxon>
        <taxon>Embryophyta</taxon>
        <taxon>Tracheophyta</taxon>
        <taxon>Spermatophyta</taxon>
        <taxon>Magnoliopsida</taxon>
        <taxon>eudicotyledons</taxon>
        <taxon>Gunneridae</taxon>
        <taxon>Pentapetalae</taxon>
        <taxon>rosids</taxon>
        <taxon>malvids</taxon>
        <taxon>Sapindales</taxon>
        <taxon>Rutaceae</taxon>
        <taxon>Aurantioideae</taxon>
        <taxon>Citrus</taxon>
    </lineage>
</organism>
<comment type="similarity">
    <text evidence="1 6">Belongs to the cytochrome P450 family.</text>
</comment>
<dbReference type="Pfam" id="PF00067">
    <property type="entry name" value="p450"/>
    <property type="match status" value="1"/>
</dbReference>
<dbReference type="GO" id="GO:0005506">
    <property type="term" value="F:iron ion binding"/>
    <property type="evidence" value="ECO:0007669"/>
    <property type="project" value="InterPro"/>
</dbReference>
<dbReference type="InterPro" id="IPR002401">
    <property type="entry name" value="Cyt_P450_E_grp-I"/>
</dbReference>
<dbReference type="GO" id="GO:0004497">
    <property type="term" value="F:monooxygenase activity"/>
    <property type="evidence" value="ECO:0007669"/>
    <property type="project" value="UniProtKB-KW"/>
</dbReference>
<keyword evidence="7" id="KW-0812">Transmembrane</keyword>
<evidence type="ECO:0000313" key="8">
    <source>
        <dbReference type="EMBL" id="KDO61009.1"/>
    </source>
</evidence>
<evidence type="ECO:0000256" key="3">
    <source>
        <dbReference type="ARBA" id="ARBA00023002"/>
    </source>
</evidence>
<accession>A0A067F0T2</accession>
<dbReference type="PRINTS" id="PR00385">
    <property type="entry name" value="P450"/>
</dbReference>
<evidence type="ECO:0008006" key="10">
    <source>
        <dbReference type="Google" id="ProtNLM"/>
    </source>
</evidence>
<evidence type="ECO:0000256" key="6">
    <source>
        <dbReference type="RuleBase" id="RU000461"/>
    </source>
</evidence>
<dbReference type="eggNOG" id="KOG0156">
    <property type="taxonomic scope" value="Eukaryota"/>
</dbReference>
<dbReference type="FunFam" id="1.10.630.10:FF:000007">
    <property type="entry name" value="Cytochrome P450 76C4"/>
    <property type="match status" value="1"/>
</dbReference>
<feature type="binding site" description="axial binding residue" evidence="5">
    <location>
        <position position="453"/>
    </location>
    <ligand>
        <name>heme</name>
        <dbReference type="ChEBI" id="CHEBI:30413"/>
    </ligand>
    <ligandPart>
        <name>Fe</name>
        <dbReference type="ChEBI" id="CHEBI:18248"/>
    </ligandPart>
</feature>
<name>A0A067F0T2_CITSI</name>
<dbReference type="PROSITE" id="PS00086">
    <property type="entry name" value="CYTOCHROME_P450"/>
    <property type="match status" value="1"/>
</dbReference>
<keyword evidence="3 6" id="KW-0560">Oxidoreductase</keyword>
<evidence type="ECO:0000256" key="5">
    <source>
        <dbReference type="PIRSR" id="PIRSR602401-1"/>
    </source>
</evidence>
<reference evidence="8 9" key="1">
    <citation type="submission" date="2014-04" db="EMBL/GenBank/DDBJ databases">
        <authorList>
            <consortium name="International Citrus Genome Consortium"/>
            <person name="Gmitter F."/>
            <person name="Chen C."/>
            <person name="Farmerie W."/>
            <person name="Harkins T."/>
            <person name="Desany B."/>
            <person name="Mohiuddin M."/>
            <person name="Kodira C."/>
            <person name="Borodovsky M."/>
            <person name="Lomsadze A."/>
            <person name="Burns P."/>
            <person name="Jenkins J."/>
            <person name="Prochnik S."/>
            <person name="Shu S."/>
            <person name="Chapman J."/>
            <person name="Pitluck S."/>
            <person name="Schmutz J."/>
            <person name="Rokhsar D."/>
        </authorList>
    </citation>
    <scope>NUCLEOTIDE SEQUENCE</scope>
</reference>
<dbReference type="InterPro" id="IPR036396">
    <property type="entry name" value="Cyt_P450_sf"/>
</dbReference>
<dbReference type="PANTHER" id="PTHR47950">
    <property type="entry name" value="CYTOCHROME P450, FAMILY 76, SUBFAMILY C, POLYPEPTIDE 5-RELATED"/>
    <property type="match status" value="1"/>
</dbReference>
<gene>
    <name evidence="8" type="ORF">CISIN_1g010359mg</name>
</gene>
<dbReference type="CDD" id="cd11073">
    <property type="entry name" value="CYP76-like"/>
    <property type="match status" value="1"/>
</dbReference>
<evidence type="ECO:0000256" key="1">
    <source>
        <dbReference type="ARBA" id="ARBA00010617"/>
    </source>
</evidence>
<dbReference type="GO" id="GO:0020037">
    <property type="term" value="F:heme binding"/>
    <property type="evidence" value="ECO:0007669"/>
    <property type="project" value="InterPro"/>
</dbReference>
<dbReference type="InterPro" id="IPR017972">
    <property type="entry name" value="Cyt_P450_CS"/>
</dbReference>
<keyword evidence="7" id="KW-0472">Membrane</keyword>
<evidence type="ECO:0000256" key="4">
    <source>
        <dbReference type="ARBA" id="ARBA00023004"/>
    </source>
</evidence>
<evidence type="ECO:0000256" key="2">
    <source>
        <dbReference type="ARBA" id="ARBA00022723"/>
    </source>
</evidence>
<dbReference type="SUPFAM" id="SSF48264">
    <property type="entry name" value="Cytochrome P450"/>
    <property type="match status" value="1"/>
</dbReference>
<comment type="cofactor">
    <cofactor evidence="5">
        <name>heme</name>
        <dbReference type="ChEBI" id="CHEBI:30413"/>
    </cofactor>
</comment>
<dbReference type="InterPro" id="IPR001128">
    <property type="entry name" value="Cyt_P450"/>
</dbReference>
<dbReference type="PANTHER" id="PTHR47950:SF15">
    <property type="entry name" value="CYTOCHROME P450"/>
    <property type="match status" value="1"/>
</dbReference>